<dbReference type="EMBL" id="FAOO01000010">
    <property type="protein sequence ID" value="CUU06560.1"/>
    <property type="molecule type" value="Genomic_DNA"/>
</dbReference>
<proteinExistence type="predicted"/>
<dbReference type="STRING" id="1643428.GCA_001442855_01518"/>
<dbReference type="AlphaFoldDB" id="A0A0S4N6J6"/>
<protein>
    <recommendedName>
        <fullName evidence="3">PorV/PorQ family protein</fullName>
    </recommendedName>
</protein>
<evidence type="ECO:0008006" key="3">
    <source>
        <dbReference type="Google" id="ProtNLM"/>
    </source>
</evidence>
<dbReference type="Gene3D" id="2.40.160.60">
    <property type="entry name" value="Outer membrane protein transport protein (OMPP1/FadL/TodX)"/>
    <property type="match status" value="1"/>
</dbReference>
<dbReference type="Proteomes" id="UP000320623">
    <property type="component" value="Unassembled WGS sequence"/>
</dbReference>
<accession>A0A0S4N6J6</accession>
<dbReference type="OrthoDB" id="9786645at2"/>
<sequence length="267" mass="30152">MRLKILIVFFLFQGLSLSQEIIGARAFALKSYVAVANDPWTIFYNPAGISSLRTREVAFSYIPAQFELAELSQKGIAYYEPLLPVKFGLGARIFGFELYREFILKLAFAREFKFFSIGGSLSYNLISIKNYGGDGGLGFDLGLISNPVKFLRFGFVLRNVISERIGKAKEKLPSVLEIGLAFVPYENLTVSSSVEKVFALRESFKYGVEYIVEKWLCLRIGLLNFPTRFSAGIGIKYFIFNLDYSIDKHQILGLTHQITIALRLGEK</sequence>
<evidence type="ECO:0000313" key="2">
    <source>
        <dbReference type="Proteomes" id="UP000320623"/>
    </source>
</evidence>
<reference evidence="2" key="1">
    <citation type="submission" date="2015-11" db="EMBL/GenBank/DDBJ databases">
        <authorList>
            <person name="Varghese N."/>
        </authorList>
    </citation>
    <scope>NUCLEOTIDE SEQUENCE [LARGE SCALE GENOMIC DNA]</scope>
</reference>
<name>A0A0S4N6J6_9BACT</name>
<evidence type="ECO:0000313" key="1">
    <source>
        <dbReference type="EMBL" id="CUU06560.1"/>
    </source>
</evidence>
<keyword evidence="2" id="KW-1185">Reference proteome</keyword>
<dbReference type="RefSeq" id="WP_140945287.1">
    <property type="nucleotide sequence ID" value="NZ_FAOO01000010.1"/>
</dbReference>
<organism evidence="1 2">
    <name type="scientific">Candidatus Thermokryptus mobilis</name>
    <dbReference type="NCBI Taxonomy" id="1643428"/>
    <lineage>
        <taxon>Bacteria</taxon>
        <taxon>Pseudomonadati</taxon>
        <taxon>Candidatus Kryptoniota</taxon>
        <taxon>Candidatus Thermokryptus</taxon>
    </lineage>
</organism>
<gene>
    <name evidence="1" type="ORF">JGI1_01551</name>
</gene>